<evidence type="ECO:0000256" key="1">
    <source>
        <dbReference type="SAM" id="Phobius"/>
    </source>
</evidence>
<comment type="caution">
    <text evidence="2">The sequence shown here is derived from an EMBL/GenBank/DDBJ whole genome shotgun (WGS) entry which is preliminary data.</text>
</comment>
<feature type="transmembrane region" description="Helical" evidence="1">
    <location>
        <begin position="5"/>
        <end position="24"/>
    </location>
</feature>
<dbReference type="RefSeq" id="WP_344148216.1">
    <property type="nucleotide sequence ID" value="NZ_BAAANF010000005.1"/>
</dbReference>
<proteinExistence type="predicted"/>
<organism evidence="2 3">
    <name type="scientific">Kribbella yunnanensis</name>
    <dbReference type="NCBI Taxonomy" id="190194"/>
    <lineage>
        <taxon>Bacteria</taxon>
        <taxon>Bacillati</taxon>
        <taxon>Actinomycetota</taxon>
        <taxon>Actinomycetes</taxon>
        <taxon>Propionibacteriales</taxon>
        <taxon>Kribbellaceae</taxon>
        <taxon>Kribbella</taxon>
    </lineage>
</organism>
<protein>
    <submittedName>
        <fullName evidence="2">Uncharacterized protein</fullName>
    </submittedName>
</protein>
<feature type="transmembrane region" description="Helical" evidence="1">
    <location>
        <begin position="82"/>
        <end position="100"/>
    </location>
</feature>
<dbReference type="EMBL" id="BAAANF010000005">
    <property type="protein sequence ID" value="GAA1675880.1"/>
    <property type="molecule type" value="Genomic_DNA"/>
</dbReference>
<keyword evidence="1" id="KW-0472">Membrane</keyword>
<feature type="transmembrane region" description="Helical" evidence="1">
    <location>
        <begin position="59"/>
        <end position="76"/>
    </location>
</feature>
<keyword evidence="3" id="KW-1185">Reference proteome</keyword>
<keyword evidence="1" id="KW-0812">Transmembrane</keyword>
<dbReference type="Proteomes" id="UP001500280">
    <property type="component" value="Unassembled WGS sequence"/>
</dbReference>
<accession>A0ABP4SQG5</accession>
<sequence>MKPRVVGPVVLGLWVAWIAVPILLSFLDDWSVFRIVMLLFAPWAAVPTHWRRRVRLGRVLQIFGILLLLLIPLGGILGQVPIVSYVKLVAPVAVLPLVWLSNRRWSADLRLQSAAS</sequence>
<reference evidence="3" key="1">
    <citation type="journal article" date="2019" name="Int. J. Syst. Evol. Microbiol.">
        <title>The Global Catalogue of Microorganisms (GCM) 10K type strain sequencing project: providing services to taxonomists for standard genome sequencing and annotation.</title>
        <authorList>
            <consortium name="The Broad Institute Genomics Platform"/>
            <consortium name="The Broad Institute Genome Sequencing Center for Infectious Disease"/>
            <person name="Wu L."/>
            <person name="Ma J."/>
        </authorList>
    </citation>
    <scope>NUCLEOTIDE SEQUENCE [LARGE SCALE GENOMIC DNA]</scope>
    <source>
        <strain evidence="3">JCM 14307</strain>
    </source>
</reference>
<evidence type="ECO:0000313" key="3">
    <source>
        <dbReference type="Proteomes" id="UP001500280"/>
    </source>
</evidence>
<gene>
    <name evidence="2" type="ORF">GCM10009745_18820</name>
</gene>
<feature type="transmembrane region" description="Helical" evidence="1">
    <location>
        <begin position="30"/>
        <end position="47"/>
    </location>
</feature>
<evidence type="ECO:0000313" key="2">
    <source>
        <dbReference type="EMBL" id="GAA1675880.1"/>
    </source>
</evidence>
<name>A0ABP4SQG5_9ACTN</name>
<keyword evidence="1" id="KW-1133">Transmembrane helix</keyword>